<protein>
    <submittedName>
        <fullName evidence="7">APC family permease</fullName>
    </submittedName>
    <submittedName>
        <fullName evidence="8">Amino acid permease</fullName>
    </submittedName>
</protein>
<feature type="transmembrane region" description="Helical" evidence="6">
    <location>
        <begin position="139"/>
        <end position="157"/>
    </location>
</feature>
<evidence type="ECO:0000256" key="1">
    <source>
        <dbReference type="ARBA" id="ARBA00004651"/>
    </source>
</evidence>
<feature type="transmembrane region" description="Helical" evidence="6">
    <location>
        <begin position="399"/>
        <end position="421"/>
    </location>
</feature>
<dbReference type="GeneID" id="71760862"/>
<feature type="transmembrane region" description="Helical" evidence="6">
    <location>
        <begin position="169"/>
        <end position="189"/>
    </location>
</feature>
<evidence type="ECO:0000313" key="10">
    <source>
        <dbReference type="Proteomes" id="UP001500962"/>
    </source>
</evidence>
<accession>A0AAV3SEU3</accession>
<name>A0AAV3SEU3_HALDO</name>
<feature type="transmembrane region" description="Helical" evidence="6">
    <location>
        <begin position="201"/>
        <end position="224"/>
    </location>
</feature>
<keyword evidence="4 6" id="KW-1133">Transmembrane helix</keyword>
<evidence type="ECO:0000313" key="9">
    <source>
        <dbReference type="Proteomes" id="UP000830542"/>
    </source>
</evidence>
<evidence type="ECO:0000313" key="8">
    <source>
        <dbReference type="EMBL" id="UOO95762.1"/>
    </source>
</evidence>
<comment type="subcellular location">
    <subcellularLocation>
        <location evidence="1">Cell membrane</location>
        <topology evidence="1">Multi-pass membrane protein</topology>
    </subcellularLocation>
</comment>
<gene>
    <name evidence="7" type="ORF">GCM10008985_14660</name>
    <name evidence="8" type="ORF">MUK72_03400</name>
</gene>
<dbReference type="GO" id="GO:0022857">
    <property type="term" value="F:transmembrane transporter activity"/>
    <property type="evidence" value="ECO:0007669"/>
    <property type="project" value="InterPro"/>
</dbReference>
<keyword evidence="3 6" id="KW-0812">Transmembrane</keyword>
<feature type="transmembrane region" description="Helical" evidence="6">
    <location>
        <begin position="17"/>
        <end position="34"/>
    </location>
</feature>
<dbReference type="GO" id="GO:0005886">
    <property type="term" value="C:plasma membrane"/>
    <property type="evidence" value="ECO:0007669"/>
    <property type="project" value="UniProtKB-SubCell"/>
</dbReference>
<feature type="transmembrane region" description="Helical" evidence="6">
    <location>
        <begin position="236"/>
        <end position="257"/>
    </location>
</feature>
<dbReference type="PIRSF" id="PIRSF006060">
    <property type="entry name" value="AA_transporter"/>
    <property type="match status" value="1"/>
</dbReference>
<dbReference type="InterPro" id="IPR050367">
    <property type="entry name" value="APC_superfamily"/>
</dbReference>
<dbReference type="RefSeq" id="WP_244703959.1">
    <property type="nucleotide sequence ID" value="NZ_BAAADN010000022.1"/>
</dbReference>
<proteinExistence type="predicted"/>
<organism evidence="7 10">
    <name type="scientific">Halococcus dombrowskii</name>
    <dbReference type="NCBI Taxonomy" id="179637"/>
    <lineage>
        <taxon>Archaea</taxon>
        <taxon>Methanobacteriati</taxon>
        <taxon>Methanobacteriota</taxon>
        <taxon>Stenosarchaea group</taxon>
        <taxon>Halobacteria</taxon>
        <taxon>Halobacteriales</taxon>
        <taxon>Halococcaceae</taxon>
        <taxon>Halococcus</taxon>
    </lineage>
</organism>
<sequence>MTDDTTDGSLERVLSRWQLFAIGFGAIVGWGWIIQMGYWIDEAGPYGAMAAFAIGGVLVLLVALIYGELVSAMPFAGGEHVYTHRAFGPAVSFVCSWSLLLGYMGVVGFQSIALGIGFSYLIPGFDMLALWTFAGQTVYGSWVAVGFLGILAITFLNYRGVEITAQVQLVLATVIAISGIALVTGSLTVGPSVSNAAFGGAPALGITTVAIQVPMLFVGFDVVPQAAEEADMSSRSLALVVLAVVATVGLFYIVSIWAAGGAVAAGALGNSLVPAATAMSAIFGSTMAGKLMTIVGIGALLTSWSAFVIGASRIVFAMADSGLLPESLATVHPEYNTPSRAIVLIGALSMAAPWFGGNFVSSIINAGSLGIVLAWFTVAVSFVALRYNEPEMERPFKLPGGYTFGIAAMVVTLFFIGLYMPGAPSALLWPREWAIVVAWIVLGAVLFALSRRSTTETTMEETRQPVSEQQ</sequence>
<feature type="transmembrane region" description="Helical" evidence="6">
    <location>
        <begin position="86"/>
        <end position="106"/>
    </location>
</feature>
<feature type="transmembrane region" description="Helical" evidence="6">
    <location>
        <begin position="263"/>
        <end position="284"/>
    </location>
</feature>
<dbReference type="PANTHER" id="PTHR42770">
    <property type="entry name" value="AMINO ACID TRANSPORTER-RELATED"/>
    <property type="match status" value="1"/>
</dbReference>
<dbReference type="Pfam" id="PF13520">
    <property type="entry name" value="AA_permease_2"/>
    <property type="match status" value="1"/>
</dbReference>
<dbReference type="KEGG" id="hdo:MUK72_03400"/>
<dbReference type="Proteomes" id="UP000830542">
    <property type="component" value="Chromosome"/>
</dbReference>
<dbReference type="EMBL" id="BAAADN010000022">
    <property type="protein sequence ID" value="GAA0459378.1"/>
    <property type="molecule type" value="Genomic_DNA"/>
</dbReference>
<feature type="transmembrane region" description="Helical" evidence="6">
    <location>
        <begin position="291"/>
        <end position="316"/>
    </location>
</feature>
<dbReference type="EMBL" id="CP095005">
    <property type="protein sequence ID" value="UOO95762.1"/>
    <property type="molecule type" value="Genomic_DNA"/>
</dbReference>
<dbReference type="Proteomes" id="UP001500962">
    <property type="component" value="Unassembled WGS sequence"/>
</dbReference>
<dbReference type="PANTHER" id="PTHR42770:SF7">
    <property type="entry name" value="MEMBRANE PROTEIN"/>
    <property type="match status" value="1"/>
</dbReference>
<keyword evidence="2" id="KW-1003">Cell membrane</keyword>
<feature type="transmembrane region" description="Helical" evidence="6">
    <location>
        <begin position="433"/>
        <end position="449"/>
    </location>
</feature>
<dbReference type="InterPro" id="IPR002293">
    <property type="entry name" value="AA/rel_permease1"/>
</dbReference>
<feature type="transmembrane region" description="Helical" evidence="6">
    <location>
        <begin position="46"/>
        <end position="66"/>
    </location>
</feature>
<evidence type="ECO:0000256" key="5">
    <source>
        <dbReference type="ARBA" id="ARBA00023136"/>
    </source>
</evidence>
<dbReference type="Gene3D" id="1.20.1740.10">
    <property type="entry name" value="Amino acid/polyamine transporter I"/>
    <property type="match status" value="1"/>
</dbReference>
<reference evidence="7" key="3">
    <citation type="submission" date="2023-12" db="EMBL/GenBank/DDBJ databases">
        <authorList>
            <person name="Sun Q."/>
            <person name="Inoue M."/>
        </authorList>
    </citation>
    <scope>NUCLEOTIDE SEQUENCE</scope>
    <source>
        <strain evidence="7">JCM 12289</strain>
    </source>
</reference>
<keyword evidence="9" id="KW-1185">Reference proteome</keyword>
<dbReference type="AlphaFoldDB" id="A0AAV3SEU3"/>
<evidence type="ECO:0000256" key="2">
    <source>
        <dbReference type="ARBA" id="ARBA00022475"/>
    </source>
</evidence>
<feature type="transmembrane region" description="Helical" evidence="6">
    <location>
        <begin position="363"/>
        <end position="387"/>
    </location>
</feature>
<evidence type="ECO:0000256" key="4">
    <source>
        <dbReference type="ARBA" id="ARBA00022989"/>
    </source>
</evidence>
<evidence type="ECO:0000313" key="7">
    <source>
        <dbReference type="EMBL" id="GAA0459378.1"/>
    </source>
</evidence>
<keyword evidence="5 6" id="KW-0472">Membrane</keyword>
<evidence type="ECO:0000256" key="3">
    <source>
        <dbReference type="ARBA" id="ARBA00022692"/>
    </source>
</evidence>
<evidence type="ECO:0000256" key="6">
    <source>
        <dbReference type="SAM" id="Phobius"/>
    </source>
</evidence>
<reference evidence="8" key="2">
    <citation type="submission" date="2022-04" db="EMBL/GenBank/DDBJ databases">
        <title>Sequencing and genomic assembly of Halococcus dombrowskii.</title>
        <authorList>
            <person name="Lim S.W."/>
            <person name="MacLea K.S."/>
        </authorList>
    </citation>
    <scope>NUCLEOTIDE SEQUENCE</scope>
    <source>
        <strain evidence="8">H4</strain>
    </source>
</reference>
<reference evidence="7" key="1">
    <citation type="journal article" date="2014" name="Int. J. Syst. Evol. Microbiol.">
        <title>Complete genome sequence of Corynebacterium casei LMG S-19264T (=DSM 44701T), isolated from a smear-ripened cheese.</title>
        <authorList>
            <consortium name="US DOE Joint Genome Institute (JGI-PGF)"/>
            <person name="Walter F."/>
            <person name="Albersmeier A."/>
            <person name="Kalinowski J."/>
            <person name="Ruckert C."/>
        </authorList>
    </citation>
    <scope>NUCLEOTIDE SEQUENCE</scope>
    <source>
        <strain evidence="7">JCM 12289</strain>
    </source>
</reference>